<dbReference type="OrthoDB" id="515729at2759"/>
<evidence type="ECO:0008006" key="4">
    <source>
        <dbReference type="Google" id="ProtNLM"/>
    </source>
</evidence>
<sequence>MEADAVSPFELAVLVHAYLQNNGYGKTAASFKREAKAHFRAVPSTGVRDLLDLVQEYVGLKELEQRRLALAGRSTLAQRLLEAVDAEAAEQQAAITAAARAAVQESAAAAARQQEAAAAHHAQAQWLQEQQAAMAAAGQGARPSHAGELRQHFFAPDSIAAAAAPNPQVTPTRQRKAPPRKRQRTSPGPPLGPNGSTGPPSQQDDDGLGAAGDALAAGCGGGGSWGSPLDLLSLQLDTEGLEALLDDGPLQLRFAETLAQHINDNISGAGGRPGSGLGACTGTAVADPASGAEGSNGGSGGAHASRGAAAGSQGSGGFLAELLADPQTLLAELPADPQMAQVLQAVARPPTANPAPPPKPAARPASAVAERRQQEAAAAVVAVAAAAPGRRQKQHQPFPTASRAVQHLQDVQQVAAESGQLHVQPGINATHEGASTATPVPRDKPSPPTQQVLLELTQAADGGAEQREPGAATAAVAAATAAARKLNEGVVELGALVLPRSDAELLADIENLF</sequence>
<name>A0A9D4U029_CHLVU</name>
<reference evidence="2" key="1">
    <citation type="journal article" date="2019" name="Plant J.">
        <title>Chlorella vulgaris genome assembly and annotation reveals the molecular basis for metabolic acclimation to high light conditions.</title>
        <authorList>
            <person name="Cecchin M."/>
            <person name="Marcolungo L."/>
            <person name="Rossato M."/>
            <person name="Girolomoni L."/>
            <person name="Cosentino E."/>
            <person name="Cuine S."/>
            <person name="Li-Beisson Y."/>
            <person name="Delledonne M."/>
            <person name="Ballottari M."/>
        </authorList>
    </citation>
    <scope>NUCLEOTIDE SEQUENCE</scope>
    <source>
        <strain evidence="2">211/11P</strain>
    </source>
</reference>
<evidence type="ECO:0000256" key="1">
    <source>
        <dbReference type="SAM" id="MobiDB-lite"/>
    </source>
</evidence>
<feature type="region of interest" description="Disordered" evidence="1">
    <location>
        <begin position="162"/>
        <end position="215"/>
    </location>
</feature>
<protein>
    <recommendedName>
        <fullName evidence="4">LisH domain-containing protein</fullName>
    </recommendedName>
</protein>
<proteinExistence type="predicted"/>
<dbReference type="InterPro" id="IPR006594">
    <property type="entry name" value="LisH"/>
</dbReference>
<feature type="region of interest" description="Disordered" evidence="1">
    <location>
        <begin position="290"/>
        <end position="311"/>
    </location>
</feature>
<accession>A0A9D4U029</accession>
<keyword evidence="3" id="KW-1185">Reference proteome</keyword>
<evidence type="ECO:0000313" key="2">
    <source>
        <dbReference type="EMBL" id="KAI3439054.1"/>
    </source>
</evidence>
<dbReference type="PROSITE" id="PS50896">
    <property type="entry name" value="LISH"/>
    <property type="match status" value="1"/>
</dbReference>
<dbReference type="EMBL" id="SIDB01000001">
    <property type="protein sequence ID" value="KAI3439054.1"/>
    <property type="molecule type" value="Genomic_DNA"/>
</dbReference>
<feature type="compositionally biased region" description="Low complexity" evidence="1">
    <location>
        <begin position="302"/>
        <end position="311"/>
    </location>
</feature>
<organism evidence="2 3">
    <name type="scientific">Chlorella vulgaris</name>
    <name type="common">Green alga</name>
    <dbReference type="NCBI Taxonomy" id="3077"/>
    <lineage>
        <taxon>Eukaryota</taxon>
        <taxon>Viridiplantae</taxon>
        <taxon>Chlorophyta</taxon>
        <taxon>core chlorophytes</taxon>
        <taxon>Trebouxiophyceae</taxon>
        <taxon>Chlorellales</taxon>
        <taxon>Chlorellaceae</taxon>
        <taxon>Chlorella clade</taxon>
        <taxon>Chlorella</taxon>
    </lineage>
</organism>
<evidence type="ECO:0000313" key="3">
    <source>
        <dbReference type="Proteomes" id="UP001055712"/>
    </source>
</evidence>
<feature type="compositionally biased region" description="Basic residues" evidence="1">
    <location>
        <begin position="173"/>
        <end position="184"/>
    </location>
</feature>
<dbReference type="Proteomes" id="UP001055712">
    <property type="component" value="Unassembled WGS sequence"/>
</dbReference>
<dbReference type="AlphaFoldDB" id="A0A9D4U029"/>
<dbReference type="SMART" id="SM00667">
    <property type="entry name" value="LisH"/>
    <property type="match status" value="1"/>
</dbReference>
<gene>
    <name evidence="2" type="ORF">D9Q98_001464</name>
</gene>
<comment type="caution">
    <text evidence="2">The sequence shown here is derived from an EMBL/GenBank/DDBJ whole genome shotgun (WGS) entry which is preliminary data.</text>
</comment>
<dbReference type="Pfam" id="PF08513">
    <property type="entry name" value="LisH"/>
    <property type="match status" value="1"/>
</dbReference>
<reference evidence="2" key="2">
    <citation type="submission" date="2020-11" db="EMBL/GenBank/DDBJ databases">
        <authorList>
            <person name="Cecchin M."/>
            <person name="Marcolungo L."/>
            <person name="Rossato M."/>
            <person name="Girolomoni L."/>
            <person name="Cosentino E."/>
            <person name="Cuine S."/>
            <person name="Li-Beisson Y."/>
            <person name="Delledonne M."/>
            <person name="Ballottari M."/>
        </authorList>
    </citation>
    <scope>NUCLEOTIDE SEQUENCE</scope>
    <source>
        <strain evidence="2">211/11P</strain>
        <tissue evidence="2">Whole cell</tissue>
    </source>
</reference>